<name>A0A9Q4L526_9EURY</name>
<reference evidence="2" key="1">
    <citation type="submission" date="2022-06" db="EMBL/GenBank/DDBJ databases">
        <title>Natrinema sp. a new haloarchaeum isolate from saline soil.</title>
        <authorList>
            <person name="Strakova D."/>
            <person name="Galisteo C."/>
            <person name="Sanchez-Porro C."/>
            <person name="Ventosa A."/>
        </authorList>
    </citation>
    <scope>NUCLEOTIDE SEQUENCE</scope>
    <source>
        <strain evidence="2">S1CR25-10</strain>
    </source>
</reference>
<keyword evidence="3" id="KW-1185">Reference proteome</keyword>
<dbReference type="InterPro" id="IPR036390">
    <property type="entry name" value="WH_DNA-bd_sf"/>
</dbReference>
<comment type="caution">
    <text evidence="2">The sequence shown here is derived from an EMBL/GenBank/DDBJ whole genome shotgun (WGS) entry which is preliminary data.</text>
</comment>
<accession>A0A9Q4L526</accession>
<keyword evidence="1" id="KW-0175">Coiled coil</keyword>
<evidence type="ECO:0000313" key="2">
    <source>
        <dbReference type="EMBL" id="MDF9747787.1"/>
    </source>
</evidence>
<dbReference type="SUPFAM" id="SSF46785">
    <property type="entry name" value="Winged helix' DNA-binding domain"/>
    <property type="match status" value="1"/>
</dbReference>
<organism evidence="2 3">
    <name type="scientific">Natrinema salsiterrestre</name>
    <dbReference type="NCBI Taxonomy" id="2950540"/>
    <lineage>
        <taxon>Archaea</taxon>
        <taxon>Methanobacteriati</taxon>
        <taxon>Methanobacteriota</taxon>
        <taxon>Stenosarchaea group</taxon>
        <taxon>Halobacteria</taxon>
        <taxon>Halobacteriales</taxon>
        <taxon>Natrialbaceae</taxon>
        <taxon>Natrinema</taxon>
    </lineage>
</organism>
<protein>
    <submittedName>
        <fullName evidence="2">Uncharacterized protein</fullName>
    </submittedName>
</protein>
<proteinExistence type="predicted"/>
<sequence length="232" mass="26685">MLLPLGKAANTAKTGLRVCSGPPQPKSRRWRANNFDIGLITSTYIKIEHELNCMTEDGSNSEGLMKRQTTGEDRVRMVVRQLSEPRTANWIASEAGWSHEPTKRVLERLVDDGILHRDESGTHTTYYPDYRRQAMQEAMRLRDSGHTVEELTDRLAEMKAQIRDWGDEFNVESPNQLRGTLADETLDADEENRRREIACEWEHLQRRIKIVGFAIREWDFLAPTSESTEANS</sequence>
<dbReference type="InterPro" id="IPR055766">
    <property type="entry name" value="DUF7342"/>
</dbReference>
<dbReference type="Proteomes" id="UP001154061">
    <property type="component" value="Unassembled WGS sequence"/>
</dbReference>
<gene>
    <name evidence="2" type="ORF">NDI89_19600</name>
</gene>
<dbReference type="AlphaFoldDB" id="A0A9Q4L526"/>
<evidence type="ECO:0000313" key="3">
    <source>
        <dbReference type="Proteomes" id="UP001154061"/>
    </source>
</evidence>
<dbReference type="EMBL" id="JAMQOT010000009">
    <property type="protein sequence ID" value="MDF9747787.1"/>
    <property type="molecule type" value="Genomic_DNA"/>
</dbReference>
<feature type="coiled-coil region" evidence="1">
    <location>
        <begin position="141"/>
        <end position="168"/>
    </location>
</feature>
<dbReference type="Pfam" id="PF24033">
    <property type="entry name" value="DUF7342"/>
    <property type="match status" value="1"/>
</dbReference>
<evidence type="ECO:0000256" key="1">
    <source>
        <dbReference type="SAM" id="Coils"/>
    </source>
</evidence>